<dbReference type="AlphaFoldDB" id="A0AAV7IL22"/>
<sequence length="88" mass="9620">MLILEMSVVFGIYGKTFGIYEGKKLVGENLLDLDGKTILVSKKTSPVENPKGRSAVGRGQLKKKIEEIFGDQVEVPEVEALDGTLLQL</sequence>
<organism evidence="1 2">
    <name type="scientific">Cotesia glomerata</name>
    <name type="common">Lepidopteran parasitic wasp</name>
    <name type="synonym">Apanteles glomeratus</name>
    <dbReference type="NCBI Taxonomy" id="32391"/>
    <lineage>
        <taxon>Eukaryota</taxon>
        <taxon>Metazoa</taxon>
        <taxon>Ecdysozoa</taxon>
        <taxon>Arthropoda</taxon>
        <taxon>Hexapoda</taxon>
        <taxon>Insecta</taxon>
        <taxon>Pterygota</taxon>
        <taxon>Neoptera</taxon>
        <taxon>Endopterygota</taxon>
        <taxon>Hymenoptera</taxon>
        <taxon>Apocrita</taxon>
        <taxon>Ichneumonoidea</taxon>
        <taxon>Braconidae</taxon>
        <taxon>Microgastrinae</taxon>
        <taxon>Cotesia</taxon>
    </lineage>
</organism>
<evidence type="ECO:0000313" key="1">
    <source>
        <dbReference type="EMBL" id="KAH0552701.1"/>
    </source>
</evidence>
<dbReference type="Proteomes" id="UP000826195">
    <property type="component" value="Unassembled WGS sequence"/>
</dbReference>
<accession>A0AAV7IL22</accession>
<keyword evidence="2" id="KW-1185">Reference proteome</keyword>
<proteinExistence type="predicted"/>
<evidence type="ECO:0000313" key="2">
    <source>
        <dbReference type="Proteomes" id="UP000826195"/>
    </source>
</evidence>
<name>A0AAV7IL22_COTGL</name>
<protein>
    <submittedName>
        <fullName evidence="1">Uncharacterized protein</fullName>
    </submittedName>
</protein>
<comment type="caution">
    <text evidence="1">The sequence shown here is derived from an EMBL/GenBank/DDBJ whole genome shotgun (WGS) entry which is preliminary data.</text>
</comment>
<dbReference type="EMBL" id="JAHXZJ010001492">
    <property type="protein sequence ID" value="KAH0552701.1"/>
    <property type="molecule type" value="Genomic_DNA"/>
</dbReference>
<reference evidence="1 2" key="1">
    <citation type="journal article" date="2021" name="J. Hered.">
        <title>A chromosome-level genome assembly of the parasitoid wasp, Cotesia glomerata (Hymenoptera: Braconidae).</title>
        <authorList>
            <person name="Pinto B.J."/>
            <person name="Weis J.J."/>
            <person name="Gamble T."/>
            <person name="Ode P.J."/>
            <person name="Paul R."/>
            <person name="Zaspel J.M."/>
        </authorList>
    </citation>
    <scope>NUCLEOTIDE SEQUENCE [LARGE SCALE GENOMIC DNA]</scope>
    <source>
        <strain evidence="1">CgM1</strain>
    </source>
</reference>
<gene>
    <name evidence="1" type="ORF">KQX54_014207</name>
</gene>